<evidence type="ECO:0000256" key="5">
    <source>
        <dbReference type="SAM" id="Phobius"/>
    </source>
</evidence>
<feature type="transmembrane region" description="Helical" evidence="5">
    <location>
        <begin position="176"/>
        <end position="195"/>
    </location>
</feature>
<dbReference type="PANTHER" id="PTHR13146">
    <property type="match status" value="1"/>
</dbReference>
<feature type="signal peptide" evidence="6">
    <location>
        <begin position="1"/>
        <end position="24"/>
    </location>
</feature>
<protein>
    <submittedName>
        <fullName evidence="8">S35F6 protein</fullName>
    </submittedName>
</protein>
<evidence type="ECO:0000313" key="9">
    <source>
        <dbReference type="Proteomes" id="UP000585422"/>
    </source>
</evidence>
<feature type="chain" id="PRO_5029849609" evidence="6">
    <location>
        <begin position="25"/>
        <end position="371"/>
    </location>
</feature>
<evidence type="ECO:0000256" key="4">
    <source>
        <dbReference type="ARBA" id="ARBA00023136"/>
    </source>
</evidence>
<dbReference type="SUPFAM" id="SSF103481">
    <property type="entry name" value="Multidrug resistance efflux transporter EmrE"/>
    <property type="match status" value="1"/>
</dbReference>
<dbReference type="PANTHER" id="PTHR13146:SF0">
    <property type="entry name" value="SOLUTE CARRIER FAMILY 35 MEMBER F6"/>
    <property type="match status" value="1"/>
</dbReference>
<feature type="transmembrane region" description="Helical" evidence="5">
    <location>
        <begin position="120"/>
        <end position="138"/>
    </location>
</feature>
<comment type="caution">
    <text evidence="8">The sequence shown here is derived from an EMBL/GenBank/DDBJ whole genome shotgun (WGS) entry which is preliminary data.</text>
</comment>
<dbReference type="InterPro" id="IPR000620">
    <property type="entry name" value="EamA_dom"/>
</dbReference>
<dbReference type="InterPro" id="IPR037185">
    <property type="entry name" value="EmrE-like"/>
</dbReference>
<organism evidence="8 9">
    <name type="scientific">Haliaeetus albicilla</name>
    <name type="common">White-tailed sea-eagle</name>
    <name type="synonym">Falco albicilla</name>
    <dbReference type="NCBI Taxonomy" id="8969"/>
    <lineage>
        <taxon>Eukaryota</taxon>
        <taxon>Metazoa</taxon>
        <taxon>Chordata</taxon>
        <taxon>Craniata</taxon>
        <taxon>Vertebrata</taxon>
        <taxon>Euteleostomi</taxon>
        <taxon>Archelosauria</taxon>
        <taxon>Archosauria</taxon>
        <taxon>Dinosauria</taxon>
        <taxon>Saurischia</taxon>
        <taxon>Theropoda</taxon>
        <taxon>Coelurosauria</taxon>
        <taxon>Aves</taxon>
        <taxon>Neognathae</taxon>
        <taxon>Neoaves</taxon>
        <taxon>Telluraves</taxon>
        <taxon>Accipitrimorphae</taxon>
        <taxon>Accipitriformes</taxon>
        <taxon>Accipitridae</taxon>
        <taxon>Accipitrinae</taxon>
        <taxon>Haliaeetus</taxon>
    </lineage>
</organism>
<reference evidence="8 9" key="1">
    <citation type="submission" date="2019-09" db="EMBL/GenBank/DDBJ databases">
        <title>Bird 10,000 Genomes (B10K) Project - Family phase.</title>
        <authorList>
            <person name="Zhang G."/>
        </authorList>
    </citation>
    <scope>NUCLEOTIDE SEQUENCE [LARGE SCALE GENOMIC DNA]</scope>
    <source>
        <strain evidence="8">OUT-0040</strain>
        <tissue evidence="8">Blood</tissue>
    </source>
</reference>
<dbReference type="InterPro" id="IPR012404">
    <property type="entry name" value="UCP036436"/>
</dbReference>
<comment type="subcellular location">
    <subcellularLocation>
        <location evidence="1">Membrane</location>
        <topology evidence="1">Multi-pass membrane protein</topology>
    </subcellularLocation>
</comment>
<evidence type="ECO:0000256" key="2">
    <source>
        <dbReference type="ARBA" id="ARBA00022692"/>
    </source>
</evidence>
<keyword evidence="6" id="KW-0732">Signal</keyword>
<proteinExistence type="predicted"/>
<sequence length="371" mass="40536">MAWSRYQLGLAALMLLTGSINTLAAKWADNFSATGCSGTEEHGFQHPFLQAVGMFLGEFSCLGVFYLLVWRDRWRPEPSMAPSQPFSPLLFLPPALCDMTGTSIMYVALNMTSASSFQMLRGSVIIFTGLLSVAFLGRKLELSQWLGILVTIVGLVVVGLADLHSSHDQKHKLSEVITGTWWPIGEVIVAIQMVLEEKFVYKHDVHPLRAVGTEGFFGFIILALLLVPMYYIPAGSFSGNPRRTLEDALDAFCQIGHRPLIALALLGNISSIAFFNFAGISVTKEISATTRMVLDSLRTLVIWAVSLAVGWETFHGLEILGFGVLLVGAALYNGLHRPLLARLPRHVEETGGVAEREGLLRGESTAINSES</sequence>
<evidence type="ECO:0000256" key="1">
    <source>
        <dbReference type="ARBA" id="ARBA00004141"/>
    </source>
</evidence>
<dbReference type="OrthoDB" id="29773at2759"/>
<feature type="transmembrane region" description="Helical" evidence="5">
    <location>
        <begin position="260"/>
        <end position="280"/>
    </location>
</feature>
<evidence type="ECO:0000256" key="3">
    <source>
        <dbReference type="ARBA" id="ARBA00022989"/>
    </source>
</evidence>
<dbReference type="EMBL" id="VZSQ01000013">
    <property type="protein sequence ID" value="NWZ47419.1"/>
    <property type="molecule type" value="Genomic_DNA"/>
</dbReference>
<evidence type="ECO:0000259" key="7">
    <source>
        <dbReference type="Pfam" id="PF00892"/>
    </source>
</evidence>
<keyword evidence="4 5" id="KW-0472">Membrane</keyword>
<feature type="non-terminal residue" evidence="8">
    <location>
        <position position="371"/>
    </location>
</feature>
<evidence type="ECO:0000256" key="6">
    <source>
        <dbReference type="SAM" id="SignalP"/>
    </source>
</evidence>
<dbReference type="PIRSF" id="PIRSF036436">
    <property type="entry name" value="UCP036436"/>
    <property type="match status" value="1"/>
</dbReference>
<feature type="transmembrane region" description="Helical" evidence="5">
    <location>
        <begin position="48"/>
        <end position="69"/>
    </location>
</feature>
<feature type="transmembrane region" description="Helical" evidence="5">
    <location>
        <begin position="145"/>
        <end position="164"/>
    </location>
</feature>
<feature type="domain" description="EamA" evidence="7">
    <location>
        <begin position="61"/>
        <end position="158"/>
    </location>
</feature>
<evidence type="ECO:0000313" key="8">
    <source>
        <dbReference type="EMBL" id="NWZ47419.1"/>
    </source>
</evidence>
<keyword evidence="3 5" id="KW-1133">Transmembrane helix</keyword>
<dbReference type="Pfam" id="PF00892">
    <property type="entry name" value="EamA"/>
    <property type="match status" value="1"/>
</dbReference>
<feature type="non-terminal residue" evidence="8">
    <location>
        <position position="1"/>
    </location>
</feature>
<feature type="transmembrane region" description="Helical" evidence="5">
    <location>
        <begin position="216"/>
        <end position="233"/>
    </location>
</feature>
<name>A0A7K7MWK3_HALAL</name>
<feature type="transmembrane region" description="Helical" evidence="5">
    <location>
        <begin position="317"/>
        <end position="335"/>
    </location>
</feature>
<dbReference type="AlphaFoldDB" id="A0A7K7MWK3"/>
<gene>
    <name evidence="8" type="primary">Slc35f6</name>
    <name evidence="8" type="ORF">HALALB_R00313</name>
</gene>
<dbReference type="GO" id="GO:0016020">
    <property type="term" value="C:membrane"/>
    <property type="evidence" value="ECO:0007669"/>
    <property type="project" value="UniProtKB-SubCell"/>
</dbReference>
<keyword evidence="2 5" id="KW-0812">Transmembrane</keyword>
<keyword evidence="9" id="KW-1185">Reference proteome</keyword>
<accession>A0A7K7MWK3</accession>
<dbReference type="Gene3D" id="1.10.3730.20">
    <property type="match status" value="1"/>
</dbReference>
<dbReference type="Proteomes" id="UP000585422">
    <property type="component" value="Unassembled WGS sequence"/>
</dbReference>